<evidence type="ECO:0000256" key="4">
    <source>
        <dbReference type="ARBA" id="ARBA00022801"/>
    </source>
</evidence>
<dbReference type="NCBIfam" id="TIGR01855">
    <property type="entry name" value="IMP_synth_hisH"/>
    <property type="match status" value="1"/>
</dbReference>
<feature type="active site" evidence="10 11">
    <location>
        <position position="178"/>
    </location>
</feature>
<dbReference type="EC" id="4.3.2.10" evidence="10"/>
<name>A0A5E4LPV0_9ARCH</name>
<comment type="function">
    <text evidence="10">IGPS catalyzes the conversion of PRFAR and glutamine to IGP, AICAR and glutamate. The HisH subunit catalyzes the hydrolysis of glutamine to glutamate and ammonia as part of the synthesis of IGP and AICAR. The resulting ammonia molecule is channeled to the active site of HisF.</text>
</comment>
<dbReference type="PIRSF" id="PIRSF000495">
    <property type="entry name" value="Amidotransf_hisH"/>
    <property type="match status" value="1"/>
</dbReference>
<evidence type="ECO:0000256" key="2">
    <source>
        <dbReference type="ARBA" id="ARBA00011152"/>
    </source>
</evidence>
<organism evidence="13 14">
    <name type="scientific">Candidatus Bilamarchaeum dharawalense</name>
    <dbReference type="NCBI Taxonomy" id="2885759"/>
    <lineage>
        <taxon>Archaea</taxon>
        <taxon>Candidatus Micrarchaeota</taxon>
        <taxon>Candidatus Micrarchaeia</taxon>
        <taxon>Candidatus Anstonellales</taxon>
        <taxon>Candidatus Bilamarchaeaceae</taxon>
        <taxon>Candidatus Bilamarchaeum</taxon>
    </lineage>
</organism>
<evidence type="ECO:0000256" key="11">
    <source>
        <dbReference type="PIRSR" id="PIRSR000495-1"/>
    </source>
</evidence>
<dbReference type="Pfam" id="PF00117">
    <property type="entry name" value="GATase"/>
    <property type="match status" value="1"/>
</dbReference>
<dbReference type="EC" id="3.5.1.2" evidence="10"/>
<evidence type="ECO:0000256" key="9">
    <source>
        <dbReference type="ARBA" id="ARBA00049534"/>
    </source>
</evidence>
<keyword evidence="6 10" id="KW-0368">Histidine biosynthesis</keyword>
<evidence type="ECO:0000256" key="3">
    <source>
        <dbReference type="ARBA" id="ARBA00022605"/>
    </source>
</evidence>
<comment type="catalytic activity">
    <reaction evidence="9 10">
        <text>L-glutamine + H2O = L-glutamate + NH4(+)</text>
        <dbReference type="Rhea" id="RHEA:15889"/>
        <dbReference type="ChEBI" id="CHEBI:15377"/>
        <dbReference type="ChEBI" id="CHEBI:28938"/>
        <dbReference type="ChEBI" id="CHEBI:29985"/>
        <dbReference type="ChEBI" id="CHEBI:58359"/>
        <dbReference type="EC" id="3.5.1.2"/>
    </reaction>
</comment>
<dbReference type="CDD" id="cd01748">
    <property type="entry name" value="GATase1_IGP_Synthase"/>
    <property type="match status" value="1"/>
</dbReference>
<dbReference type="PANTHER" id="PTHR42701">
    <property type="entry name" value="IMIDAZOLE GLYCEROL PHOSPHATE SYNTHASE SUBUNIT HISH"/>
    <property type="match status" value="1"/>
</dbReference>
<dbReference type="SUPFAM" id="SSF52317">
    <property type="entry name" value="Class I glutamine amidotransferase-like"/>
    <property type="match status" value="1"/>
</dbReference>
<dbReference type="GO" id="GO:0016829">
    <property type="term" value="F:lyase activity"/>
    <property type="evidence" value="ECO:0007669"/>
    <property type="project" value="UniProtKB-KW"/>
</dbReference>
<dbReference type="HAMAP" id="MF_00278">
    <property type="entry name" value="HisH"/>
    <property type="match status" value="1"/>
</dbReference>
<evidence type="ECO:0000259" key="12">
    <source>
        <dbReference type="Pfam" id="PF00117"/>
    </source>
</evidence>
<evidence type="ECO:0000256" key="1">
    <source>
        <dbReference type="ARBA" id="ARBA00005091"/>
    </source>
</evidence>
<keyword evidence="7 10" id="KW-0456">Lyase</keyword>
<evidence type="ECO:0000256" key="10">
    <source>
        <dbReference type="HAMAP-Rule" id="MF_00278"/>
    </source>
</evidence>
<evidence type="ECO:0000256" key="8">
    <source>
        <dbReference type="ARBA" id="ARBA00047838"/>
    </source>
</evidence>
<evidence type="ECO:0000256" key="6">
    <source>
        <dbReference type="ARBA" id="ARBA00023102"/>
    </source>
</evidence>
<comment type="caution">
    <text evidence="13">The sequence shown here is derived from an EMBL/GenBank/DDBJ whole genome shotgun (WGS) entry which is preliminary data.</text>
</comment>
<proteinExistence type="inferred from homology"/>
<keyword evidence="3 10" id="KW-0028">Amino-acid biosynthesis</keyword>
<dbReference type="Proteomes" id="UP000789941">
    <property type="component" value="Unassembled WGS sequence"/>
</dbReference>
<dbReference type="InterPro" id="IPR029062">
    <property type="entry name" value="Class_I_gatase-like"/>
</dbReference>
<dbReference type="InterPro" id="IPR017926">
    <property type="entry name" value="GATASE"/>
</dbReference>
<comment type="catalytic activity">
    <reaction evidence="8 10">
        <text>5-[(5-phospho-1-deoxy-D-ribulos-1-ylimino)methylamino]-1-(5-phospho-beta-D-ribosyl)imidazole-4-carboxamide + L-glutamine = D-erythro-1-(imidazol-4-yl)glycerol 3-phosphate + 5-amino-1-(5-phospho-beta-D-ribosyl)imidazole-4-carboxamide + L-glutamate + H(+)</text>
        <dbReference type="Rhea" id="RHEA:24793"/>
        <dbReference type="ChEBI" id="CHEBI:15378"/>
        <dbReference type="ChEBI" id="CHEBI:29985"/>
        <dbReference type="ChEBI" id="CHEBI:58278"/>
        <dbReference type="ChEBI" id="CHEBI:58359"/>
        <dbReference type="ChEBI" id="CHEBI:58475"/>
        <dbReference type="ChEBI" id="CHEBI:58525"/>
        <dbReference type="EC" id="4.3.2.10"/>
    </reaction>
</comment>
<keyword evidence="13" id="KW-0808">Transferase</keyword>
<evidence type="ECO:0000256" key="5">
    <source>
        <dbReference type="ARBA" id="ARBA00022962"/>
    </source>
</evidence>
<dbReference type="GO" id="GO:0005737">
    <property type="term" value="C:cytoplasm"/>
    <property type="evidence" value="ECO:0007669"/>
    <property type="project" value="UniProtKB-SubCell"/>
</dbReference>
<comment type="subcellular location">
    <subcellularLocation>
        <location evidence="10">Cytoplasm</location>
    </subcellularLocation>
</comment>
<dbReference type="GO" id="GO:0000107">
    <property type="term" value="F:imidazoleglycerol-phosphate synthase activity"/>
    <property type="evidence" value="ECO:0007669"/>
    <property type="project" value="UniProtKB-UniRule"/>
</dbReference>
<protein>
    <recommendedName>
        <fullName evidence="10">Imidazole glycerol phosphate synthase subunit HisH</fullName>
        <ecNumber evidence="10">4.3.2.10</ecNumber>
    </recommendedName>
    <alternativeName>
        <fullName evidence="10">IGP synthase glutaminase subunit</fullName>
        <ecNumber evidence="10">3.5.1.2</ecNumber>
    </alternativeName>
    <alternativeName>
        <fullName evidence="10">IGP synthase subunit HisH</fullName>
    </alternativeName>
    <alternativeName>
        <fullName evidence="10">ImGP synthase subunit HisH</fullName>
        <shortName evidence="10">IGPS subunit HisH</shortName>
    </alternativeName>
</protein>
<dbReference type="UniPathway" id="UPA00031">
    <property type="reaction ID" value="UER00010"/>
</dbReference>
<comment type="subunit">
    <text evidence="2 10">Heterodimer of HisH and HisF.</text>
</comment>
<keyword evidence="13" id="KW-0328">Glycosyltransferase</keyword>
<keyword evidence="4 10" id="KW-0378">Hydrolase</keyword>
<dbReference type="GO" id="GO:0004359">
    <property type="term" value="F:glutaminase activity"/>
    <property type="evidence" value="ECO:0007669"/>
    <property type="project" value="UniProtKB-EC"/>
</dbReference>
<reference evidence="13 14" key="1">
    <citation type="submission" date="2019-08" db="EMBL/GenBank/DDBJ databases">
        <authorList>
            <person name="Vazquez-Campos X."/>
        </authorList>
    </citation>
    <scope>NUCLEOTIDE SEQUENCE [LARGE SCALE GENOMIC DNA]</scope>
    <source>
        <strain evidence="13">LFW-283_2</strain>
    </source>
</reference>
<dbReference type="AlphaFoldDB" id="A0A5E4LPV0"/>
<comment type="pathway">
    <text evidence="1 10">Amino-acid biosynthesis; L-histidine biosynthesis; L-histidine from 5-phospho-alpha-D-ribose 1-diphosphate: step 5/9.</text>
</comment>
<sequence length="197" mass="21540">MIAIIDYGAGNTANVKNAFTRLGAETMVSSNPKLWEKADGLILPGVGSFGAAMQRIEQNSSELASLIKQKPFLGICLGMQLMFEKSEESQGVSGLGIINGSVKKFNGDLPVPHTGWNLVSISDATLLDGISDFYAYFVHSYYCEPADKRLTMATTNYGKKFPSIIARKNILLTQFHPEKSGESGLLLLKNFIKEVRK</sequence>
<evidence type="ECO:0000313" key="13">
    <source>
        <dbReference type="EMBL" id="VVC04050.1"/>
    </source>
</evidence>
<keyword evidence="10" id="KW-0963">Cytoplasm</keyword>
<gene>
    <name evidence="10 13" type="primary">hisH</name>
    <name evidence="13" type="ORF">LFW2832_00701</name>
</gene>
<dbReference type="PROSITE" id="PS51273">
    <property type="entry name" value="GATASE_TYPE_1"/>
    <property type="match status" value="1"/>
</dbReference>
<accession>A0A5E4LPV0</accession>
<feature type="active site" description="Nucleophile" evidence="10 11">
    <location>
        <position position="76"/>
    </location>
</feature>
<evidence type="ECO:0000313" key="14">
    <source>
        <dbReference type="Proteomes" id="UP000789941"/>
    </source>
</evidence>
<keyword evidence="5 10" id="KW-0315">Glutamine amidotransferase</keyword>
<dbReference type="EMBL" id="CABMJJ010000009">
    <property type="protein sequence ID" value="VVC04050.1"/>
    <property type="molecule type" value="Genomic_DNA"/>
</dbReference>
<evidence type="ECO:0000256" key="7">
    <source>
        <dbReference type="ARBA" id="ARBA00023239"/>
    </source>
</evidence>
<dbReference type="PANTHER" id="PTHR42701:SF1">
    <property type="entry name" value="IMIDAZOLE GLYCEROL PHOSPHATE SYNTHASE SUBUNIT HISH"/>
    <property type="match status" value="1"/>
</dbReference>
<feature type="active site" evidence="10 11">
    <location>
        <position position="176"/>
    </location>
</feature>
<dbReference type="Gene3D" id="3.40.50.880">
    <property type="match status" value="1"/>
</dbReference>
<dbReference type="GO" id="GO:0000105">
    <property type="term" value="P:L-histidine biosynthetic process"/>
    <property type="evidence" value="ECO:0007669"/>
    <property type="project" value="UniProtKB-UniRule"/>
</dbReference>
<dbReference type="InterPro" id="IPR010139">
    <property type="entry name" value="Imidazole-glycPsynth_HisH"/>
</dbReference>
<feature type="domain" description="Glutamine amidotransferase" evidence="12">
    <location>
        <begin position="4"/>
        <end position="193"/>
    </location>
</feature>